<dbReference type="Proteomes" id="UP000199468">
    <property type="component" value="Unassembled WGS sequence"/>
</dbReference>
<dbReference type="InterPro" id="IPR011256">
    <property type="entry name" value="Reg_factor_effector_dom_sf"/>
</dbReference>
<accession>A0ABY0NNQ4</accession>
<sequence length="311" mass="32389">MLRRKGANRVKLRAVMMRYSRICVLTLAGLASLSSGMVFAQARVAPPTAVETAPLAPPPGASPAQMPSAPAQTPPSPVPEAQPGPQPVQPAPPPPNPVTPQPVQPAPTLPGPAEPQPVQPPPTLPPPGQSLPAPPVQQQTGVPDPNATLAGKRGDASDIDEITLAAKPVLLLSGQASWDQGFQKLSESFNALRAEAQKAGLPVAGRPLALFVETTDDGFRFDAMLPVAAPAGGQAPAFGGGVKLSASPMGKALRFLHVAPYDDIDSTYETITAYLEAKSITVKDAFLEEYVSDLKDPGDPNLEINVYVQPK</sequence>
<reference evidence="4 5" key="1">
    <citation type="submission" date="2016-10" db="EMBL/GenBank/DDBJ databases">
        <authorList>
            <person name="Varghese N."/>
            <person name="Submissions S."/>
        </authorList>
    </citation>
    <scope>NUCLEOTIDE SEQUENCE [LARGE SCALE GENOMIC DNA]</scope>
    <source>
        <strain evidence="4 5">DSM 26672</strain>
    </source>
</reference>
<dbReference type="Pfam" id="PF06445">
    <property type="entry name" value="GyrI-like"/>
    <property type="match status" value="1"/>
</dbReference>
<feature type="chain" id="PRO_5045305595" evidence="2">
    <location>
        <begin position="41"/>
        <end position="311"/>
    </location>
</feature>
<evidence type="ECO:0000259" key="3">
    <source>
        <dbReference type="SMART" id="SM00871"/>
    </source>
</evidence>
<feature type="compositionally biased region" description="Pro residues" evidence="1">
    <location>
        <begin position="72"/>
        <end position="135"/>
    </location>
</feature>
<name>A0ABY0NNQ4_9HYPH</name>
<gene>
    <name evidence="4" type="ORF">SAMN05421844_102186</name>
</gene>
<protein>
    <submittedName>
        <fullName evidence="4">Effector-binding domain-containing protein</fullName>
    </submittedName>
</protein>
<proteinExistence type="predicted"/>
<evidence type="ECO:0000256" key="1">
    <source>
        <dbReference type="SAM" id="MobiDB-lite"/>
    </source>
</evidence>
<feature type="region of interest" description="Disordered" evidence="1">
    <location>
        <begin position="50"/>
        <end position="154"/>
    </location>
</feature>
<dbReference type="Gene3D" id="3.20.80.10">
    <property type="entry name" value="Regulatory factor, effector binding domain"/>
    <property type="match status" value="1"/>
</dbReference>
<evidence type="ECO:0000256" key="2">
    <source>
        <dbReference type="SAM" id="SignalP"/>
    </source>
</evidence>
<dbReference type="EMBL" id="FNBZ01000002">
    <property type="protein sequence ID" value="SDF85748.1"/>
    <property type="molecule type" value="Genomic_DNA"/>
</dbReference>
<dbReference type="InterPro" id="IPR010499">
    <property type="entry name" value="AraC_E-bd"/>
</dbReference>
<keyword evidence="2" id="KW-0732">Signal</keyword>
<organism evidence="4 5">
    <name type="scientific">Bosea robiniae</name>
    <dbReference type="NCBI Taxonomy" id="1036780"/>
    <lineage>
        <taxon>Bacteria</taxon>
        <taxon>Pseudomonadati</taxon>
        <taxon>Pseudomonadota</taxon>
        <taxon>Alphaproteobacteria</taxon>
        <taxon>Hyphomicrobiales</taxon>
        <taxon>Boseaceae</taxon>
        <taxon>Bosea</taxon>
    </lineage>
</organism>
<feature type="domain" description="AraC effector-binding" evidence="3">
    <location>
        <begin position="157"/>
        <end position="311"/>
    </location>
</feature>
<dbReference type="SUPFAM" id="SSF55136">
    <property type="entry name" value="Probable bacterial effector-binding domain"/>
    <property type="match status" value="1"/>
</dbReference>
<dbReference type="SMART" id="SM00871">
    <property type="entry name" value="AraC_E_bind"/>
    <property type="match status" value="1"/>
</dbReference>
<keyword evidence="5" id="KW-1185">Reference proteome</keyword>
<feature type="compositionally biased region" description="Low complexity" evidence="1">
    <location>
        <begin position="62"/>
        <end position="71"/>
    </location>
</feature>
<evidence type="ECO:0000313" key="5">
    <source>
        <dbReference type="Proteomes" id="UP000199468"/>
    </source>
</evidence>
<evidence type="ECO:0000313" key="4">
    <source>
        <dbReference type="EMBL" id="SDF85748.1"/>
    </source>
</evidence>
<comment type="caution">
    <text evidence="4">The sequence shown here is derived from an EMBL/GenBank/DDBJ whole genome shotgun (WGS) entry which is preliminary data.</text>
</comment>
<feature type="signal peptide" evidence="2">
    <location>
        <begin position="1"/>
        <end position="40"/>
    </location>
</feature>
<dbReference type="InterPro" id="IPR029442">
    <property type="entry name" value="GyrI-like"/>
</dbReference>